<gene>
    <name evidence="3" type="ORF">I3517_00075</name>
</gene>
<dbReference type="AlphaFoldDB" id="A0A8I1D618"/>
<dbReference type="Gene3D" id="3.10.129.10">
    <property type="entry name" value="Hotdog Thioesterase"/>
    <property type="match status" value="1"/>
</dbReference>
<evidence type="ECO:0000259" key="2">
    <source>
        <dbReference type="Pfam" id="PF20791"/>
    </source>
</evidence>
<dbReference type="InterPro" id="IPR029069">
    <property type="entry name" value="HotDog_dom_sf"/>
</dbReference>
<name>A0A8I1D618_RHOER</name>
<organism evidence="3 4">
    <name type="scientific">Rhodococcus erythropolis</name>
    <name type="common">Arthrobacter picolinophilus</name>
    <dbReference type="NCBI Taxonomy" id="1833"/>
    <lineage>
        <taxon>Bacteria</taxon>
        <taxon>Bacillati</taxon>
        <taxon>Actinomycetota</taxon>
        <taxon>Actinomycetes</taxon>
        <taxon>Mycobacteriales</taxon>
        <taxon>Nocardiaceae</taxon>
        <taxon>Rhodococcus</taxon>
        <taxon>Rhodococcus erythropolis group</taxon>
    </lineage>
</organism>
<dbReference type="SUPFAM" id="SSF54637">
    <property type="entry name" value="Thioesterase/thiol ester dehydrase-isomerase"/>
    <property type="match status" value="2"/>
</dbReference>
<dbReference type="InterPro" id="IPR049427">
    <property type="entry name" value="Acyl-ACP_TE_C"/>
</dbReference>
<dbReference type="Pfam" id="PF20791">
    <property type="entry name" value="Acyl-ACP_TE_C"/>
    <property type="match status" value="1"/>
</dbReference>
<feature type="domain" description="Acyl-ACP thioesterase N-terminal hotdog" evidence="1">
    <location>
        <begin position="23"/>
        <end position="137"/>
    </location>
</feature>
<dbReference type="EMBL" id="JAECSB010000003">
    <property type="protein sequence ID" value="MBH5141018.1"/>
    <property type="molecule type" value="Genomic_DNA"/>
</dbReference>
<dbReference type="InterPro" id="IPR002864">
    <property type="entry name" value="Acyl-ACP_thioesterase_NHD"/>
</dbReference>
<dbReference type="GO" id="GO:0016790">
    <property type="term" value="F:thiolester hydrolase activity"/>
    <property type="evidence" value="ECO:0007669"/>
    <property type="project" value="InterPro"/>
</dbReference>
<dbReference type="Pfam" id="PF01643">
    <property type="entry name" value="Acyl-ACP_TE"/>
    <property type="match status" value="1"/>
</dbReference>
<sequence length="270" mass="30513">MPPSCAEDLVTALPERDAEAPHFAAEYRIRAGDVDQDMRVRLDSVARYLQDVANDNLAASTFGSSDPFWVVRRTVIDVVEPISWPGTVLLERWCSALSTRWANMRVRMNATPEADRLNPNPRPAGLIETESFWINVNEAGMPARISDGGFEYLSSMTSEHRLRWKQINSSVTPDPHTAGTADDRPHILRATDFDPLRHMNNSAYWAVIEDELIGHPDLKNNPHRAVIEYLRPVAPHSRMTVRRSRDGDRLSVWMIVDDCLSTTVTVTKAR</sequence>
<accession>A0A8I1D618</accession>
<evidence type="ECO:0000259" key="1">
    <source>
        <dbReference type="Pfam" id="PF01643"/>
    </source>
</evidence>
<feature type="domain" description="Acyl-ACP thioesterase-like C-terminal" evidence="2">
    <location>
        <begin position="188"/>
        <end position="240"/>
    </location>
</feature>
<dbReference type="RefSeq" id="WP_197940266.1">
    <property type="nucleotide sequence ID" value="NZ_JAECSB010000003.1"/>
</dbReference>
<dbReference type="GO" id="GO:0006633">
    <property type="term" value="P:fatty acid biosynthetic process"/>
    <property type="evidence" value="ECO:0007669"/>
    <property type="project" value="InterPro"/>
</dbReference>
<evidence type="ECO:0000313" key="3">
    <source>
        <dbReference type="EMBL" id="MBH5141018.1"/>
    </source>
</evidence>
<dbReference type="Proteomes" id="UP000627573">
    <property type="component" value="Unassembled WGS sequence"/>
</dbReference>
<protein>
    <submittedName>
        <fullName evidence="3">Acyl-ACP thioesterase</fullName>
    </submittedName>
</protein>
<proteinExistence type="predicted"/>
<reference evidence="3 4" key="1">
    <citation type="submission" date="2020-12" db="EMBL/GenBank/DDBJ databases">
        <title>Draft genome sequence of furan degrading bacterial strain FUR100.</title>
        <authorList>
            <person name="Woiski C."/>
        </authorList>
    </citation>
    <scope>NUCLEOTIDE SEQUENCE [LARGE SCALE GENOMIC DNA]</scope>
    <source>
        <strain evidence="3 4">FUR100</strain>
    </source>
</reference>
<comment type="caution">
    <text evidence="3">The sequence shown here is derived from an EMBL/GenBank/DDBJ whole genome shotgun (WGS) entry which is preliminary data.</text>
</comment>
<keyword evidence="4" id="KW-1185">Reference proteome</keyword>
<evidence type="ECO:0000313" key="4">
    <source>
        <dbReference type="Proteomes" id="UP000627573"/>
    </source>
</evidence>